<gene>
    <name evidence="3" type="ORF">AACH06_02045</name>
</gene>
<name>A0ABU9BI08_9BURK</name>
<evidence type="ECO:0000256" key="1">
    <source>
        <dbReference type="ARBA" id="ARBA00022801"/>
    </source>
</evidence>
<comment type="caution">
    <text evidence="3">The sequence shown here is derived from an EMBL/GenBank/DDBJ whole genome shotgun (WGS) entry which is preliminary data.</text>
</comment>
<dbReference type="CDD" id="cd03443">
    <property type="entry name" value="PaaI_thioesterase"/>
    <property type="match status" value="1"/>
</dbReference>
<sequence length="142" mass="14998">MTDSTSPVGVAELQSLLATMFAPWVQELDLVVRAVEPDGVMLALPVGARHVHGGGVLCGQTLMAAADTAMVLAVSAHLGGFRPMTTVQLQTSFMRPVPKDVGEVTVVARVLKPGRQLYFGEIECLLPDGKLATHATTTYALL</sequence>
<dbReference type="SUPFAM" id="SSF54637">
    <property type="entry name" value="Thioesterase/thiol ester dehydrase-isomerase"/>
    <property type="match status" value="1"/>
</dbReference>
<evidence type="ECO:0000313" key="3">
    <source>
        <dbReference type="EMBL" id="MEK8029589.1"/>
    </source>
</evidence>
<keyword evidence="4" id="KW-1185">Reference proteome</keyword>
<evidence type="ECO:0000313" key="4">
    <source>
        <dbReference type="Proteomes" id="UP001371218"/>
    </source>
</evidence>
<reference evidence="3 4" key="1">
    <citation type="submission" date="2024-04" db="EMBL/GenBank/DDBJ databases">
        <title>Novel species of the genus Ideonella isolated from streams.</title>
        <authorList>
            <person name="Lu H."/>
        </authorList>
    </citation>
    <scope>NUCLEOTIDE SEQUENCE [LARGE SCALE GENOMIC DNA]</scope>
    <source>
        <strain evidence="3 4">DXS29W</strain>
    </source>
</reference>
<dbReference type="InterPro" id="IPR003736">
    <property type="entry name" value="PAAI_dom"/>
</dbReference>
<accession>A0ABU9BI08</accession>
<dbReference type="GO" id="GO:0016787">
    <property type="term" value="F:hydrolase activity"/>
    <property type="evidence" value="ECO:0007669"/>
    <property type="project" value="UniProtKB-KW"/>
</dbReference>
<dbReference type="RefSeq" id="WP_341423925.1">
    <property type="nucleotide sequence ID" value="NZ_JBBUTG010000001.1"/>
</dbReference>
<dbReference type="EMBL" id="JBBUTG010000001">
    <property type="protein sequence ID" value="MEK8029589.1"/>
    <property type="molecule type" value="Genomic_DNA"/>
</dbReference>
<protein>
    <submittedName>
        <fullName evidence="3">PaaI family thioesterase</fullName>
        <ecNumber evidence="3">3.1.2.-</ecNumber>
    </submittedName>
</protein>
<dbReference type="Pfam" id="PF03061">
    <property type="entry name" value="4HBT"/>
    <property type="match status" value="1"/>
</dbReference>
<feature type="domain" description="Thioesterase" evidence="2">
    <location>
        <begin position="55"/>
        <end position="130"/>
    </location>
</feature>
<evidence type="ECO:0000259" key="2">
    <source>
        <dbReference type="Pfam" id="PF03061"/>
    </source>
</evidence>
<organism evidence="3 4">
    <name type="scientific">Ideonella lacteola</name>
    <dbReference type="NCBI Taxonomy" id="2984193"/>
    <lineage>
        <taxon>Bacteria</taxon>
        <taxon>Pseudomonadati</taxon>
        <taxon>Pseudomonadota</taxon>
        <taxon>Betaproteobacteria</taxon>
        <taxon>Burkholderiales</taxon>
        <taxon>Sphaerotilaceae</taxon>
        <taxon>Ideonella</taxon>
    </lineage>
</organism>
<dbReference type="InterPro" id="IPR029069">
    <property type="entry name" value="HotDog_dom_sf"/>
</dbReference>
<dbReference type="Gene3D" id="3.10.129.10">
    <property type="entry name" value="Hotdog Thioesterase"/>
    <property type="match status" value="1"/>
</dbReference>
<proteinExistence type="predicted"/>
<dbReference type="EC" id="3.1.2.-" evidence="3"/>
<keyword evidence="1 3" id="KW-0378">Hydrolase</keyword>
<dbReference type="InterPro" id="IPR006683">
    <property type="entry name" value="Thioestr_dom"/>
</dbReference>
<dbReference type="Proteomes" id="UP001371218">
    <property type="component" value="Unassembled WGS sequence"/>
</dbReference>
<dbReference type="NCBIfam" id="TIGR00369">
    <property type="entry name" value="unchar_dom_1"/>
    <property type="match status" value="1"/>
</dbReference>